<sequence length="100" mass="11524">MNPEDAEKINFLLKGFEDLRIENKALKLSLHPRDSFWFVIFGFRDGLVSDSVRDCVGSRVRFEIVLSVTRPTGIQEFYEKSRGYVAGPTGVQEFYEKSQD</sequence>
<dbReference type="EMBL" id="DS022300">
    <property type="protein sequence ID" value="OAJ35847.1"/>
    <property type="molecule type" value="Genomic_DNA"/>
</dbReference>
<dbReference type="AlphaFoldDB" id="A0A177W6Z0"/>
<name>A0A177W6Z0_BATDL</name>
<reference evidence="1 2" key="1">
    <citation type="submission" date="2006-10" db="EMBL/GenBank/DDBJ databases">
        <title>The Genome Sequence of Batrachochytrium dendrobatidis JEL423.</title>
        <authorList>
            <consortium name="The Broad Institute Genome Sequencing Platform"/>
            <person name="Birren B."/>
            <person name="Lander E."/>
            <person name="Galagan J."/>
            <person name="Cuomo C."/>
            <person name="Devon K."/>
            <person name="Jaffe D."/>
            <person name="Butler J."/>
            <person name="Alvarez P."/>
            <person name="Gnerre S."/>
            <person name="Grabherr M."/>
            <person name="Kleber M."/>
            <person name="Mauceli E."/>
            <person name="Brockman W."/>
            <person name="Young S."/>
            <person name="LaButti K."/>
            <person name="Sykes S."/>
            <person name="DeCaprio D."/>
            <person name="Crawford M."/>
            <person name="Koehrsen M."/>
            <person name="Engels R."/>
            <person name="Montgomery P."/>
            <person name="Pearson M."/>
            <person name="Howarth C."/>
            <person name="Larson L."/>
            <person name="White J."/>
            <person name="O'Leary S."/>
            <person name="Kodira C."/>
            <person name="Zeng Q."/>
            <person name="Yandava C."/>
            <person name="Alvarado L."/>
            <person name="Longcore J."/>
            <person name="James T."/>
        </authorList>
    </citation>
    <scope>NUCLEOTIDE SEQUENCE [LARGE SCALE GENOMIC DNA]</scope>
    <source>
        <strain evidence="1 2">JEL423</strain>
    </source>
</reference>
<dbReference type="Proteomes" id="UP000077115">
    <property type="component" value="Unassembled WGS sequence"/>
</dbReference>
<accession>A0A177W6Z0</accession>
<proteinExistence type="predicted"/>
<dbReference type="VEuPathDB" id="FungiDB:BDEG_20080"/>
<protein>
    <submittedName>
        <fullName evidence="1">Uncharacterized protein</fullName>
    </submittedName>
</protein>
<gene>
    <name evidence="1" type="ORF">BDEG_20080</name>
</gene>
<evidence type="ECO:0000313" key="2">
    <source>
        <dbReference type="Proteomes" id="UP000077115"/>
    </source>
</evidence>
<reference evidence="1 2" key="2">
    <citation type="submission" date="2016-05" db="EMBL/GenBank/DDBJ databases">
        <title>Lineage-specific infection strategies underlie the spectrum of fungal disease in amphibians.</title>
        <authorList>
            <person name="Cuomo C.A."/>
            <person name="Farrer R.A."/>
            <person name="James T."/>
            <person name="Longcore J."/>
            <person name="Birren B."/>
        </authorList>
    </citation>
    <scope>NUCLEOTIDE SEQUENCE [LARGE SCALE GENOMIC DNA]</scope>
    <source>
        <strain evidence="1 2">JEL423</strain>
    </source>
</reference>
<evidence type="ECO:0000313" key="1">
    <source>
        <dbReference type="EMBL" id="OAJ35847.1"/>
    </source>
</evidence>
<organism evidence="1 2">
    <name type="scientific">Batrachochytrium dendrobatidis (strain JEL423)</name>
    <dbReference type="NCBI Taxonomy" id="403673"/>
    <lineage>
        <taxon>Eukaryota</taxon>
        <taxon>Fungi</taxon>
        <taxon>Fungi incertae sedis</taxon>
        <taxon>Chytridiomycota</taxon>
        <taxon>Chytridiomycota incertae sedis</taxon>
        <taxon>Chytridiomycetes</taxon>
        <taxon>Rhizophydiales</taxon>
        <taxon>Rhizophydiales incertae sedis</taxon>
        <taxon>Batrachochytrium</taxon>
    </lineage>
</organism>